<dbReference type="Gene3D" id="3.40.50.150">
    <property type="entry name" value="Vaccinia Virus protein VP39"/>
    <property type="match status" value="1"/>
</dbReference>
<evidence type="ECO:0000256" key="3">
    <source>
        <dbReference type="ARBA" id="ARBA00022679"/>
    </source>
</evidence>
<dbReference type="PANTHER" id="PTHR32183:SF6">
    <property type="entry name" value="CYSTEINE SULFINATE DESULFINASE_CYSTEINE DESULFURASE AND RELATED ENZYMES"/>
    <property type="match status" value="1"/>
</dbReference>
<name>A0A6G6GLJ1_9FLAO</name>
<evidence type="ECO:0000256" key="4">
    <source>
        <dbReference type="ARBA" id="ARBA00022691"/>
    </source>
</evidence>
<dbReference type="EMBL" id="CP049057">
    <property type="protein sequence ID" value="QIE58561.1"/>
    <property type="molecule type" value="Genomic_DNA"/>
</dbReference>
<protein>
    <submittedName>
        <fullName evidence="5">DNA-binding protein VF530</fullName>
    </submittedName>
</protein>
<sequence length="272" mass="31760">MTENNKEYWTNRYNEGDIGWDVGEATQPLVSYFDQLTNKELRILIPGAGNSYEAAYLHKNGFTNVHILDISEVPLKNFQKRNPDFPQERCYHQDFFKHKGTYDLIIEQTFFCSFEPDQMTRVKYVTKMASLLAPKGKLVGLLMENSSIEDNSLRPYGATEAQYRAYLKPHFTIAHLEKCYNSIATRRNNELFGIFQKKEKTKTQKNNPLHGITLKTILEELVATYGWEELGERVRINSFVSNPSINSSLKFLRKTPWAREKVEKLYVYTFKK</sequence>
<dbReference type="PROSITE" id="PS51585">
    <property type="entry name" value="SAM_MT_TPMT"/>
    <property type="match status" value="1"/>
</dbReference>
<keyword evidence="1" id="KW-0597">Phosphoprotein</keyword>
<dbReference type="Gene3D" id="1.10.720.30">
    <property type="entry name" value="SAP domain"/>
    <property type="match status" value="1"/>
</dbReference>
<dbReference type="Pfam" id="PF05724">
    <property type="entry name" value="TPMT"/>
    <property type="match status" value="1"/>
</dbReference>
<dbReference type="RefSeq" id="WP_164678577.1">
    <property type="nucleotide sequence ID" value="NZ_CP049057.1"/>
</dbReference>
<accession>A0A6G6GLJ1</accession>
<evidence type="ECO:0000256" key="2">
    <source>
        <dbReference type="ARBA" id="ARBA00022603"/>
    </source>
</evidence>
<dbReference type="PANTHER" id="PTHR32183">
    <property type="match status" value="1"/>
</dbReference>
<evidence type="ECO:0000313" key="5">
    <source>
        <dbReference type="EMBL" id="QIE58561.1"/>
    </source>
</evidence>
<dbReference type="Proteomes" id="UP000505306">
    <property type="component" value="Chromosome"/>
</dbReference>
<evidence type="ECO:0000256" key="1">
    <source>
        <dbReference type="ARBA" id="ARBA00022553"/>
    </source>
</evidence>
<dbReference type="SUPFAM" id="SSF53335">
    <property type="entry name" value="S-adenosyl-L-methionine-dependent methyltransferases"/>
    <property type="match status" value="1"/>
</dbReference>
<dbReference type="KEGG" id="mgel:G5B37_03000"/>
<gene>
    <name evidence="5" type="ORF">G5B37_03000</name>
</gene>
<keyword evidence="4" id="KW-0949">S-adenosyl-L-methionine</keyword>
<dbReference type="GO" id="GO:0008757">
    <property type="term" value="F:S-adenosylmethionine-dependent methyltransferase activity"/>
    <property type="evidence" value="ECO:0007669"/>
    <property type="project" value="InterPro"/>
</dbReference>
<dbReference type="InterPro" id="IPR029063">
    <property type="entry name" value="SAM-dependent_MTases_sf"/>
</dbReference>
<dbReference type="GO" id="GO:0032259">
    <property type="term" value="P:methylation"/>
    <property type="evidence" value="ECO:0007669"/>
    <property type="project" value="UniProtKB-KW"/>
</dbReference>
<keyword evidence="2" id="KW-0489">Methyltransferase</keyword>
<dbReference type="Pfam" id="PF09905">
    <property type="entry name" value="VF530"/>
    <property type="match status" value="1"/>
</dbReference>
<dbReference type="InterPro" id="IPR036361">
    <property type="entry name" value="SAP_dom_sf"/>
</dbReference>
<keyword evidence="5" id="KW-0238">DNA-binding</keyword>
<dbReference type="GO" id="GO:0003677">
    <property type="term" value="F:DNA binding"/>
    <property type="evidence" value="ECO:0007669"/>
    <property type="project" value="UniProtKB-KW"/>
</dbReference>
<reference evidence="5 6" key="1">
    <citation type="submission" date="2020-02" db="EMBL/GenBank/DDBJ databases">
        <title>Complete genome sequence of Flavobacteriaceae bacterium.</title>
        <authorList>
            <person name="Kim S.-J."/>
            <person name="Kim Y.-S."/>
            <person name="Kim K.-H."/>
        </authorList>
    </citation>
    <scope>NUCLEOTIDE SEQUENCE [LARGE SCALE GENOMIC DNA]</scope>
    <source>
        <strain evidence="5 6">RR4-40</strain>
    </source>
</reference>
<keyword evidence="3" id="KW-0808">Transferase</keyword>
<proteinExistence type="predicted"/>
<dbReference type="InterPro" id="IPR018668">
    <property type="entry name" value="DNA-binding_VF530-like"/>
</dbReference>
<dbReference type="CDD" id="cd02440">
    <property type="entry name" value="AdoMet_MTases"/>
    <property type="match status" value="1"/>
</dbReference>
<organism evidence="5 6">
    <name type="scientific">Rasiella rasia</name>
    <dbReference type="NCBI Taxonomy" id="2744027"/>
    <lineage>
        <taxon>Bacteria</taxon>
        <taxon>Pseudomonadati</taxon>
        <taxon>Bacteroidota</taxon>
        <taxon>Flavobacteriia</taxon>
        <taxon>Flavobacteriales</taxon>
        <taxon>Flavobacteriaceae</taxon>
        <taxon>Rasiella</taxon>
    </lineage>
</organism>
<keyword evidence="6" id="KW-1185">Reference proteome</keyword>
<dbReference type="InterPro" id="IPR008854">
    <property type="entry name" value="TPMT"/>
</dbReference>
<dbReference type="AlphaFoldDB" id="A0A6G6GLJ1"/>
<evidence type="ECO:0000313" key="6">
    <source>
        <dbReference type="Proteomes" id="UP000505306"/>
    </source>
</evidence>